<reference evidence="10 11" key="1">
    <citation type="submission" date="2017-06" db="EMBL/GenBank/DDBJ databases">
        <title>Raineya orbicola gen. nov., sp. nov. a slightly thermophilic bacterium of the phylum Bacteroidetes and the description of Raineyaceae fam. nov.</title>
        <authorList>
            <person name="Albuquerque L."/>
            <person name="Polonia A.R.M."/>
            <person name="Barroso C."/>
            <person name="Froufe H.J.C."/>
            <person name="Lage O."/>
            <person name="Lobo-Da-Cunha A."/>
            <person name="Egas C."/>
            <person name="Da Costa M.S."/>
        </authorList>
    </citation>
    <scope>NUCLEOTIDE SEQUENCE [LARGE SCALE GENOMIC DNA]</scope>
    <source>
        <strain evidence="10 11">SPSPC-11</strain>
    </source>
</reference>
<dbReference type="Gene3D" id="2.170.150.20">
    <property type="entry name" value="Peptide methionine sulfoxide reductase"/>
    <property type="match status" value="1"/>
</dbReference>
<dbReference type="PANTHER" id="PTHR10173">
    <property type="entry name" value="METHIONINE SULFOXIDE REDUCTASE"/>
    <property type="match status" value="1"/>
</dbReference>
<dbReference type="EMBL" id="NKXO01000022">
    <property type="protein sequence ID" value="PKQ68887.1"/>
    <property type="molecule type" value="Genomic_DNA"/>
</dbReference>
<dbReference type="GO" id="GO:0005737">
    <property type="term" value="C:cytoplasm"/>
    <property type="evidence" value="ECO:0007669"/>
    <property type="project" value="TreeGrafter"/>
</dbReference>
<dbReference type="InterPro" id="IPR011057">
    <property type="entry name" value="Mss4-like_sf"/>
</dbReference>
<evidence type="ECO:0000256" key="5">
    <source>
        <dbReference type="ARBA" id="ARBA00022833"/>
    </source>
</evidence>
<protein>
    <recommendedName>
        <fullName evidence="3">peptide-methionine (R)-S-oxide reductase</fullName>
        <ecNumber evidence="3">1.8.4.12</ecNumber>
    </recommendedName>
</protein>
<evidence type="ECO:0000313" key="11">
    <source>
        <dbReference type="Proteomes" id="UP000233387"/>
    </source>
</evidence>
<dbReference type="InterPro" id="IPR002579">
    <property type="entry name" value="Met_Sox_Rdtase_MsrB_dom"/>
</dbReference>
<comment type="cofactor">
    <cofactor evidence="1">
        <name>Zn(2+)</name>
        <dbReference type="ChEBI" id="CHEBI:29105"/>
    </cofactor>
</comment>
<keyword evidence="4" id="KW-0479">Metal-binding</keyword>
<evidence type="ECO:0000256" key="6">
    <source>
        <dbReference type="ARBA" id="ARBA00023002"/>
    </source>
</evidence>
<accession>A0A2N3IF09</accession>
<name>A0A2N3IF09_9BACT</name>
<evidence type="ECO:0000313" key="10">
    <source>
        <dbReference type="EMBL" id="PKQ68887.1"/>
    </source>
</evidence>
<feature type="chain" id="PRO_5014729714" description="peptide-methionine (R)-S-oxide reductase" evidence="8">
    <location>
        <begin position="23"/>
        <end position="164"/>
    </location>
</feature>
<keyword evidence="8" id="KW-0732">Signal</keyword>
<dbReference type="NCBIfam" id="TIGR00357">
    <property type="entry name" value="peptide-methionine (R)-S-oxide reductase MsrB"/>
    <property type="match status" value="1"/>
</dbReference>
<evidence type="ECO:0000256" key="4">
    <source>
        <dbReference type="ARBA" id="ARBA00022723"/>
    </source>
</evidence>
<dbReference type="GO" id="GO:0046872">
    <property type="term" value="F:metal ion binding"/>
    <property type="evidence" value="ECO:0007669"/>
    <property type="project" value="UniProtKB-KW"/>
</dbReference>
<dbReference type="GO" id="GO:0030091">
    <property type="term" value="P:protein repair"/>
    <property type="evidence" value="ECO:0007669"/>
    <property type="project" value="InterPro"/>
</dbReference>
<dbReference type="InterPro" id="IPR028427">
    <property type="entry name" value="Met_Sox_Rdtase_MsrB"/>
</dbReference>
<evidence type="ECO:0000256" key="8">
    <source>
        <dbReference type="SAM" id="SignalP"/>
    </source>
</evidence>
<dbReference type="PROSITE" id="PS51790">
    <property type="entry name" value="MSRB"/>
    <property type="match status" value="1"/>
</dbReference>
<dbReference type="SUPFAM" id="SSF51316">
    <property type="entry name" value="Mss4-like"/>
    <property type="match status" value="1"/>
</dbReference>
<dbReference type="GO" id="GO:0006979">
    <property type="term" value="P:response to oxidative stress"/>
    <property type="evidence" value="ECO:0007669"/>
    <property type="project" value="InterPro"/>
</dbReference>
<evidence type="ECO:0000256" key="7">
    <source>
        <dbReference type="ARBA" id="ARBA00048488"/>
    </source>
</evidence>
<dbReference type="RefSeq" id="WP_101358812.1">
    <property type="nucleotide sequence ID" value="NZ_NKXO01000022.1"/>
</dbReference>
<evidence type="ECO:0000256" key="1">
    <source>
        <dbReference type="ARBA" id="ARBA00001947"/>
    </source>
</evidence>
<dbReference type="Proteomes" id="UP000233387">
    <property type="component" value="Unassembled WGS sequence"/>
</dbReference>
<dbReference type="PANTHER" id="PTHR10173:SF52">
    <property type="entry name" value="METHIONINE-R-SULFOXIDE REDUCTASE B1"/>
    <property type="match status" value="1"/>
</dbReference>
<keyword evidence="5" id="KW-0862">Zinc</keyword>
<dbReference type="OrthoDB" id="4174719at2"/>
<keyword evidence="11" id="KW-1185">Reference proteome</keyword>
<dbReference type="GO" id="GO:0033743">
    <property type="term" value="F:peptide-methionine (R)-S-oxide reductase activity"/>
    <property type="evidence" value="ECO:0007669"/>
    <property type="project" value="UniProtKB-EC"/>
</dbReference>
<comment type="similarity">
    <text evidence="2">Belongs to the MsrB Met sulfoxide reductase family.</text>
</comment>
<dbReference type="AlphaFoldDB" id="A0A2N3IF09"/>
<sequence>MKRNIIILGTLFSLLIAFQSCGQKQSNQTAKKMDKNFEIKKNEEEWQHCLNPEQYKVLRMKGTERAFTGKFYKHNEKGIYTCAGCGNELFKSETKFDSGTGWPSYFDVIPNAVVLEKDYSYGMIRTEVLCAKCGGHLGHVFDDGPKPTGLRYCINSISLDFKKQ</sequence>
<dbReference type="FunFam" id="2.170.150.20:FF:000001">
    <property type="entry name" value="Peptide methionine sulfoxide reductase MsrB"/>
    <property type="match status" value="1"/>
</dbReference>
<feature type="domain" description="MsrB" evidence="9">
    <location>
        <begin position="43"/>
        <end position="164"/>
    </location>
</feature>
<keyword evidence="6" id="KW-0560">Oxidoreductase</keyword>
<evidence type="ECO:0000256" key="2">
    <source>
        <dbReference type="ARBA" id="ARBA00007174"/>
    </source>
</evidence>
<evidence type="ECO:0000259" key="9">
    <source>
        <dbReference type="PROSITE" id="PS51790"/>
    </source>
</evidence>
<feature type="signal peptide" evidence="8">
    <location>
        <begin position="1"/>
        <end position="22"/>
    </location>
</feature>
<evidence type="ECO:0000256" key="3">
    <source>
        <dbReference type="ARBA" id="ARBA00012499"/>
    </source>
</evidence>
<gene>
    <name evidence="10" type="ORF">Rain11_1542</name>
</gene>
<dbReference type="PROSITE" id="PS51257">
    <property type="entry name" value="PROKAR_LIPOPROTEIN"/>
    <property type="match status" value="1"/>
</dbReference>
<comment type="caution">
    <text evidence="10">The sequence shown here is derived from an EMBL/GenBank/DDBJ whole genome shotgun (WGS) entry which is preliminary data.</text>
</comment>
<dbReference type="EC" id="1.8.4.12" evidence="3"/>
<comment type="catalytic activity">
    <reaction evidence="7">
        <text>L-methionyl-[protein] + [thioredoxin]-disulfide + H2O = L-methionyl-(R)-S-oxide-[protein] + [thioredoxin]-dithiol</text>
        <dbReference type="Rhea" id="RHEA:24164"/>
        <dbReference type="Rhea" id="RHEA-COMP:10698"/>
        <dbReference type="Rhea" id="RHEA-COMP:10700"/>
        <dbReference type="Rhea" id="RHEA-COMP:12313"/>
        <dbReference type="Rhea" id="RHEA-COMP:12314"/>
        <dbReference type="ChEBI" id="CHEBI:15377"/>
        <dbReference type="ChEBI" id="CHEBI:16044"/>
        <dbReference type="ChEBI" id="CHEBI:29950"/>
        <dbReference type="ChEBI" id="CHEBI:45764"/>
        <dbReference type="ChEBI" id="CHEBI:50058"/>
        <dbReference type="EC" id="1.8.4.12"/>
    </reaction>
</comment>
<dbReference type="Pfam" id="PF01641">
    <property type="entry name" value="SelR"/>
    <property type="match status" value="1"/>
</dbReference>
<organism evidence="10 11">
    <name type="scientific">Raineya orbicola</name>
    <dbReference type="NCBI Taxonomy" id="2016530"/>
    <lineage>
        <taxon>Bacteria</taxon>
        <taxon>Pseudomonadati</taxon>
        <taxon>Bacteroidota</taxon>
        <taxon>Cytophagia</taxon>
        <taxon>Cytophagales</taxon>
        <taxon>Raineyaceae</taxon>
        <taxon>Raineya</taxon>
    </lineage>
</organism>
<proteinExistence type="inferred from homology"/>